<dbReference type="FunFam" id="3.40.50.720:FF:000178">
    <property type="entry name" value="Saccharopine dehydrogenase-like oxidoreductase"/>
    <property type="match status" value="1"/>
</dbReference>
<feature type="domain" description="Saccharopine dehydrogenase NADP binding" evidence="5">
    <location>
        <begin position="692"/>
        <end position="830"/>
    </location>
</feature>
<dbReference type="InterPro" id="IPR054132">
    <property type="entry name" value="Consortin_N"/>
</dbReference>
<dbReference type="EMBL" id="JAOTOJ010000001">
    <property type="protein sequence ID" value="KAK9411838.1"/>
    <property type="molecule type" value="Genomic_DNA"/>
</dbReference>
<keyword evidence="4" id="KW-0472">Membrane</keyword>
<evidence type="ECO:0000256" key="1">
    <source>
        <dbReference type="ARBA" id="ARBA00038048"/>
    </source>
</evidence>
<reference evidence="8 9" key="1">
    <citation type="journal article" date="2024" name="Proc. Natl. Acad. Sci. U.S.A.">
        <title>The genetic regulatory architecture and epigenomic basis for age-related changes in rattlesnake venom.</title>
        <authorList>
            <person name="Hogan M.P."/>
            <person name="Holding M.L."/>
            <person name="Nystrom G.S."/>
            <person name="Colston T.J."/>
            <person name="Bartlett D.A."/>
            <person name="Mason A.J."/>
            <person name="Ellsworth S.A."/>
            <person name="Rautsaw R.M."/>
            <person name="Lawrence K.C."/>
            <person name="Strickland J.L."/>
            <person name="He B."/>
            <person name="Fraser P."/>
            <person name="Margres M.J."/>
            <person name="Gilbert D.M."/>
            <person name="Gibbs H.L."/>
            <person name="Parkinson C.L."/>
            <person name="Rokyta D.R."/>
        </authorList>
    </citation>
    <scope>NUCLEOTIDE SEQUENCE [LARGE SCALE GENOMIC DNA]</scope>
    <source>
        <strain evidence="8">DRR0105</strain>
    </source>
</reference>
<keyword evidence="9" id="KW-1185">Reference proteome</keyword>
<sequence>MPQKLGSEKKNPRKTKSPSRKAKQEKADFTSVSYVQGADGNKTNSNHPLKEPAQTLQLIFSLLQEEFKQMDSSVLPLFLHQIAETYFQDGEYEKAMKFIWLEQLYHKQLLTNLSSLQQQWETKWKATMCNEVPNLKNSSKELNNEELVKLAEFCTSHQEPLVSRSKLINKEISFRCEQFISLMASEDLKEQSTSTWDSDTQSWPSTETKKKNHHKERERDESFQSESCCLIKEKERLHISARKHHLQQQLCNTEPTLNQPFVLSTETLDTPFSQCLSLRDASENDSLQPRKEQFSQDGAKIEAAAEKPTATCFSEPMVDALVWTDADYIPPDLIATDENIPSERNLLRTKSCSSSVVIAGSQLESSIVNQLLQQQPDYENNRKSVQNQTSDFSGNVQFDTEMSKQPRVIYEWIQEETTVLEEKGESEESEGFFEQILNGTIKVREEALKFLETQEDSEILPHIPPEQALYSSSEDYSPDENFSSLDELAKRIQIAETVRAEGLVSILKKRDDSEEKTLAQMQQRQSKRRVRFQEMEETLEQEDAGAGSCILLILLCIATVFFSIGGTALYSLAATASPGCLKEAQQMTSFLPATEELRATVPLDRLKQRATMTGQRASNRPRSLLGRGREGGGGEINNPLRRTTHEGLEHGPLRCCALTLCALILFFLRALWSTEDFRLLVPMATERPFQLVVFGASGFTGQYVVQEVARVAAEDELRGSLRWAVAGRSREKLQEAVEKAATKLGKAELKSEVGIILCDVSDSSSLVSMAKQTNIVLNCVGPYRFFGEPVVKACVENGTNCIDISGEPQFLEGMYLHYNSKAEEKGVYIVGSCGFDSIPADMGVLFTKNSLKGTLTALESFLTVKSGPEGACIHDGTWKSAVYGLADKDKLKTIRKQIGHKPLPVFGKKLKRRGTVFYSNEFKKYSIPFMGSDVSVVKRTQRYLHSQLQETPVQYAAYTTVGGLSSVIKLMFAGLLFLMLVKFNFGRKILLKYPEFFSGGHFTKDGPTEKQMEGASFEMTFLGEGYSTGQNPQEGKPDVKICTQVKGPEAGYVATPIAMVQAAVALLKDKNSLPKKGGVYSPGAVFYNTKLVERLNKHGIEFSVISKPEV</sequence>
<evidence type="ECO:0000256" key="4">
    <source>
        <dbReference type="SAM" id="Phobius"/>
    </source>
</evidence>
<feature type="region of interest" description="Disordered" evidence="3">
    <location>
        <begin position="191"/>
        <end position="218"/>
    </location>
</feature>
<feature type="domain" description="Consortin C-terminal" evidence="6">
    <location>
        <begin position="498"/>
        <end position="588"/>
    </location>
</feature>
<evidence type="ECO:0000256" key="3">
    <source>
        <dbReference type="SAM" id="MobiDB-lite"/>
    </source>
</evidence>
<accession>A0AAW1CCP4</accession>
<dbReference type="GO" id="GO:0042998">
    <property type="term" value="P:positive regulation of Golgi to plasma membrane protein transport"/>
    <property type="evidence" value="ECO:0007669"/>
    <property type="project" value="InterPro"/>
</dbReference>
<evidence type="ECO:0000313" key="9">
    <source>
        <dbReference type="Proteomes" id="UP001474421"/>
    </source>
</evidence>
<keyword evidence="4" id="KW-1133">Transmembrane helix</keyword>
<evidence type="ECO:0000259" key="6">
    <source>
        <dbReference type="Pfam" id="PF15281"/>
    </source>
</evidence>
<keyword evidence="4" id="KW-0812">Transmembrane</keyword>
<comment type="similarity">
    <text evidence="1">Belongs to the saccharopine dehydrogenase family.</text>
</comment>
<gene>
    <name evidence="8" type="ORF">NXF25_003013</name>
</gene>
<dbReference type="AlphaFoldDB" id="A0AAW1CCP4"/>
<feature type="region of interest" description="Disordered" evidence="3">
    <location>
        <begin position="609"/>
        <end position="639"/>
    </location>
</feature>
<evidence type="ECO:0000259" key="5">
    <source>
        <dbReference type="Pfam" id="PF03435"/>
    </source>
</evidence>
<feature type="compositionally biased region" description="Low complexity" evidence="3">
    <location>
        <begin position="191"/>
        <end position="206"/>
    </location>
</feature>
<dbReference type="PANTHER" id="PTHR12286">
    <property type="entry name" value="SACCHAROPINE DEHYDROGENASE-LIKE OXIDOREDUCTASE"/>
    <property type="match status" value="1"/>
</dbReference>
<feature type="compositionally biased region" description="Polar residues" evidence="3">
    <location>
        <begin position="610"/>
        <end position="621"/>
    </location>
</feature>
<evidence type="ECO:0000259" key="7">
    <source>
        <dbReference type="Pfam" id="PF22883"/>
    </source>
</evidence>
<dbReference type="InterPro" id="IPR036291">
    <property type="entry name" value="NAD(P)-bd_dom_sf"/>
</dbReference>
<feature type="compositionally biased region" description="Basic residues" evidence="3">
    <location>
        <begin position="11"/>
        <end position="21"/>
    </location>
</feature>
<dbReference type="SUPFAM" id="SSF51735">
    <property type="entry name" value="NAD(P)-binding Rossmann-fold domains"/>
    <property type="match status" value="1"/>
</dbReference>
<dbReference type="GO" id="GO:0005802">
    <property type="term" value="C:trans-Golgi network"/>
    <property type="evidence" value="ECO:0007669"/>
    <property type="project" value="InterPro"/>
</dbReference>
<dbReference type="GO" id="GO:0005811">
    <property type="term" value="C:lipid droplet"/>
    <property type="evidence" value="ECO:0007669"/>
    <property type="project" value="TreeGrafter"/>
</dbReference>
<comment type="caution">
    <text evidence="8">The sequence shown here is derived from an EMBL/GenBank/DDBJ whole genome shotgun (WGS) entry which is preliminary data.</text>
</comment>
<organism evidence="8 9">
    <name type="scientific">Crotalus adamanteus</name>
    <name type="common">Eastern diamondback rattlesnake</name>
    <dbReference type="NCBI Taxonomy" id="8729"/>
    <lineage>
        <taxon>Eukaryota</taxon>
        <taxon>Metazoa</taxon>
        <taxon>Chordata</taxon>
        <taxon>Craniata</taxon>
        <taxon>Vertebrata</taxon>
        <taxon>Euteleostomi</taxon>
        <taxon>Lepidosauria</taxon>
        <taxon>Squamata</taxon>
        <taxon>Bifurcata</taxon>
        <taxon>Unidentata</taxon>
        <taxon>Episquamata</taxon>
        <taxon>Toxicofera</taxon>
        <taxon>Serpentes</taxon>
        <taxon>Colubroidea</taxon>
        <taxon>Viperidae</taxon>
        <taxon>Crotalinae</taxon>
        <taxon>Crotalus</taxon>
    </lineage>
</organism>
<dbReference type="InterPro" id="IPR005097">
    <property type="entry name" value="Sacchrp_dh_NADP-bd"/>
</dbReference>
<evidence type="ECO:0000313" key="8">
    <source>
        <dbReference type="EMBL" id="KAK9411838.1"/>
    </source>
</evidence>
<feature type="compositionally biased region" description="Basic and acidic residues" evidence="3">
    <location>
        <begin position="1"/>
        <end position="10"/>
    </location>
</feature>
<dbReference type="Pfam" id="PF03435">
    <property type="entry name" value="Sacchrp_dh_NADP"/>
    <property type="match status" value="1"/>
</dbReference>
<dbReference type="GO" id="GO:0005739">
    <property type="term" value="C:mitochondrion"/>
    <property type="evidence" value="ECO:0007669"/>
    <property type="project" value="TreeGrafter"/>
</dbReference>
<dbReference type="GO" id="GO:0009247">
    <property type="term" value="P:glycolipid biosynthetic process"/>
    <property type="evidence" value="ECO:0007669"/>
    <property type="project" value="TreeGrafter"/>
</dbReference>
<dbReference type="GO" id="GO:0005886">
    <property type="term" value="C:plasma membrane"/>
    <property type="evidence" value="ECO:0007669"/>
    <property type="project" value="TreeGrafter"/>
</dbReference>
<feature type="transmembrane region" description="Helical" evidence="4">
    <location>
        <begin position="651"/>
        <end position="672"/>
    </location>
</feature>
<feature type="region of interest" description="Disordered" evidence="3">
    <location>
        <begin position="1"/>
        <end position="50"/>
    </location>
</feature>
<dbReference type="Pfam" id="PF15281">
    <property type="entry name" value="Consortin_C"/>
    <property type="match status" value="1"/>
</dbReference>
<protein>
    <recommendedName>
        <fullName evidence="2">Saccharopine dehydrogenase-like oxidoreductase</fullName>
    </recommendedName>
</protein>
<name>A0AAW1CCP4_CROAD</name>
<feature type="domain" description="Consortin N-terminal" evidence="7">
    <location>
        <begin position="71"/>
        <end position="122"/>
    </location>
</feature>
<evidence type="ECO:0000256" key="2">
    <source>
        <dbReference type="ARBA" id="ARBA00039852"/>
    </source>
</evidence>
<dbReference type="Proteomes" id="UP001474421">
    <property type="component" value="Unassembled WGS sequence"/>
</dbReference>
<dbReference type="GO" id="GO:0071253">
    <property type="term" value="F:connexin binding"/>
    <property type="evidence" value="ECO:0007669"/>
    <property type="project" value="InterPro"/>
</dbReference>
<dbReference type="InterPro" id="IPR028129">
    <property type="entry name" value="Consortin_C"/>
</dbReference>
<feature type="transmembrane region" description="Helical" evidence="4">
    <location>
        <begin position="550"/>
        <end position="572"/>
    </location>
</feature>
<dbReference type="PANTHER" id="PTHR12286:SF5">
    <property type="entry name" value="SACCHAROPINE DEHYDROGENASE-LIKE OXIDOREDUCTASE"/>
    <property type="match status" value="1"/>
</dbReference>
<dbReference type="Pfam" id="PF22883">
    <property type="entry name" value="Consortin_N"/>
    <property type="match status" value="1"/>
</dbReference>
<dbReference type="InterPro" id="IPR051276">
    <property type="entry name" value="Saccharopine_DH-like_oxidrdct"/>
</dbReference>
<proteinExistence type="inferred from homology"/>
<dbReference type="Gene3D" id="3.40.50.720">
    <property type="entry name" value="NAD(P)-binding Rossmann-like Domain"/>
    <property type="match status" value="1"/>
</dbReference>